<evidence type="ECO:0000313" key="2">
    <source>
        <dbReference type="Proteomes" id="UP000195402"/>
    </source>
</evidence>
<dbReference type="EMBL" id="MVGT01004293">
    <property type="protein sequence ID" value="OVA00477.1"/>
    <property type="molecule type" value="Genomic_DNA"/>
</dbReference>
<evidence type="ECO:0000313" key="1">
    <source>
        <dbReference type="EMBL" id="OVA00477.1"/>
    </source>
</evidence>
<gene>
    <name evidence="1" type="ORF">BVC80_9089g70</name>
</gene>
<keyword evidence="2" id="KW-1185">Reference proteome</keyword>
<name>A0A200PQH3_MACCD</name>
<accession>A0A200PQH3</accession>
<dbReference type="InParanoid" id="A0A200PQH3"/>
<reference evidence="1 2" key="1">
    <citation type="journal article" date="2017" name="Mol. Plant">
        <title>The Genome of Medicinal Plant Macleaya cordata Provides New Insights into Benzylisoquinoline Alkaloids Metabolism.</title>
        <authorList>
            <person name="Liu X."/>
            <person name="Liu Y."/>
            <person name="Huang P."/>
            <person name="Ma Y."/>
            <person name="Qing Z."/>
            <person name="Tang Q."/>
            <person name="Cao H."/>
            <person name="Cheng P."/>
            <person name="Zheng Y."/>
            <person name="Yuan Z."/>
            <person name="Zhou Y."/>
            <person name="Liu J."/>
            <person name="Tang Z."/>
            <person name="Zhuo Y."/>
            <person name="Zhang Y."/>
            <person name="Yu L."/>
            <person name="Huang J."/>
            <person name="Yang P."/>
            <person name="Peng Q."/>
            <person name="Zhang J."/>
            <person name="Jiang W."/>
            <person name="Zhang Z."/>
            <person name="Lin K."/>
            <person name="Ro D.K."/>
            <person name="Chen X."/>
            <person name="Xiong X."/>
            <person name="Shang Y."/>
            <person name="Huang S."/>
            <person name="Zeng J."/>
        </authorList>
    </citation>
    <scope>NUCLEOTIDE SEQUENCE [LARGE SCALE GENOMIC DNA]</scope>
    <source>
        <strain evidence="2">cv. BLH2017</strain>
        <tissue evidence="1">Root</tissue>
    </source>
</reference>
<protein>
    <recommendedName>
        <fullName evidence="3">RNase H type-1 domain-containing protein</fullName>
    </recommendedName>
</protein>
<evidence type="ECO:0008006" key="3">
    <source>
        <dbReference type="Google" id="ProtNLM"/>
    </source>
</evidence>
<sequence>MAGIGLIACDNTGGFRGAKAICLKANDAEQAESLAVLEAILWAQEMQMSEVADAIAKYARSNLYDGSWEKFASAVIPGQIDKSVV</sequence>
<comment type="caution">
    <text evidence="1">The sequence shown here is derived from an EMBL/GenBank/DDBJ whole genome shotgun (WGS) entry which is preliminary data.</text>
</comment>
<dbReference type="AlphaFoldDB" id="A0A200PQH3"/>
<organism evidence="1 2">
    <name type="scientific">Macleaya cordata</name>
    <name type="common">Five-seeded plume-poppy</name>
    <name type="synonym">Bocconia cordata</name>
    <dbReference type="NCBI Taxonomy" id="56857"/>
    <lineage>
        <taxon>Eukaryota</taxon>
        <taxon>Viridiplantae</taxon>
        <taxon>Streptophyta</taxon>
        <taxon>Embryophyta</taxon>
        <taxon>Tracheophyta</taxon>
        <taxon>Spermatophyta</taxon>
        <taxon>Magnoliopsida</taxon>
        <taxon>Ranunculales</taxon>
        <taxon>Papaveraceae</taxon>
        <taxon>Papaveroideae</taxon>
        <taxon>Macleaya</taxon>
    </lineage>
</organism>
<dbReference type="Proteomes" id="UP000195402">
    <property type="component" value="Unassembled WGS sequence"/>
</dbReference>
<proteinExistence type="predicted"/>